<comment type="caution">
    <text evidence="1">The sequence shown here is derived from an EMBL/GenBank/DDBJ whole genome shotgun (WGS) entry which is preliminary data.</text>
</comment>
<evidence type="ECO:0000313" key="1">
    <source>
        <dbReference type="EMBL" id="EFS97752.1"/>
    </source>
</evidence>
<sequence>MNALKQVIKELNFTEDFQKLILHQIKIPILDTYNPVWEYWYPHPPCLIPLFLGTGAEYTGLLHHFFCDRKQIFVDDSLEWSYFSERASNEKQFVTLMILDMLEIEEELTEEIEQFCKDIHYSEDDLQKIVTYWDEYGYGKEHTSPLVYFTDRETIIPFGDIERSGYEGDFPASMNHIDTALCYNACNFEIEDINRITDLKNIPNWLREDTDKKALFYNYLSQNKLKEAWFSLNSKGWKLKDVAEALMQLRDKTNDKLFHQIADYWVYTYELSDCDETEEY</sequence>
<dbReference type="Proteomes" id="UP000005391">
    <property type="component" value="Unassembled WGS sequence"/>
</dbReference>
<accession>E4MRD1</accession>
<dbReference type="eggNOG" id="ENOG5030SYC">
    <property type="taxonomic scope" value="Bacteria"/>
</dbReference>
<dbReference type="HOGENOM" id="CLU_997267_0_0_10"/>
<protein>
    <submittedName>
        <fullName evidence="1">Uncharacterized protein</fullName>
    </submittedName>
</protein>
<evidence type="ECO:0000313" key="2">
    <source>
        <dbReference type="Proteomes" id="UP000005391"/>
    </source>
</evidence>
<dbReference type="EMBL" id="AEOH01000026">
    <property type="protein sequence ID" value="EFS97752.1"/>
    <property type="molecule type" value="Genomic_DNA"/>
</dbReference>
<name>E4MRD1_CAPOC</name>
<organism evidence="1 2">
    <name type="scientific">Capnocytophaga ochracea F0287</name>
    <dbReference type="NCBI Taxonomy" id="873517"/>
    <lineage>
        <taxon>Bacteria</taxon>
        <taxon>Pseudomonadati</taxon>
        <taxon>Bacteroidota</taxon>
        <taxon>Flavobacteriia</taxon>
        <taxon>Flavobacteriales</taxon>
        <taxon>Flavobacteriaceae</taxon>
        <taxon>Capnocytophaga</taxon>
    </lineage>
</organism>
<dbReference type="RefSeq" id="WP_002672901.1">
    <property type="nucleotide sequence ID" value="NZ_GL573160.1"/>
</dbReference>
<dbReference type="AlphaFoldDB" id="E4MRD1"/>
<proteinExistence type="predicted"/>
<gene>
    <name evidence="1" type="ORF">HMPREF1977_0995</name>
</gene>
<reference evidence="1 2" key="1">
    <citation type="submission" date="2010-10" db="EMBL/GenBank/DDBJ databases">
        <authorList>
            <person name="Muzny D."/>
            <person name="Qin X."/>
            <person name="Deng J."/>
            <person name="Jiang H."/>
            <person name="Liu Y."/>
            <person name="Qu J."/>
            <person name="Song X.-Z."/>
            <person name="Zhang L."/>
            <person name="Thornton R."/>
            <person name="Coyle M."/>
            <person name="Francisco L."/>
            <person name="Jackson L."/>
            <person name="Javaid M."/>
            <person name="Korchina V."/>
            <person name="Kovar C."/>
            <person name="Mata R."/>
            <person name="Mathew T."/>
            <person name="Ngo R."/>
            <person name="Nguyen L."/>
            <person name="Nguyen N."/>
            <person name="Okwuonu G."/>
            <person name="Ongeri F."/>
            <person name="Pham C."/>
            <person name="Simmons D."/>
            <person name="Wilczek-Boney K."/>
            <person name="Hale W."/>
            <person name="Jakkamsetti A."/>
            <person name="Pham P."/>
            <person name="Ruth R."/>
            <person name="San Lucas F."/>
            <person name="Warren J."/>
            <person name="Zhang J."/>
            <person name="Zhao Z."/>
            <person name="Zhou C."/>
            <person name="Zhu D."/>
            <person name="Lee S."/>
            <person name="Bess C."/>
            <person name="Blankenburg K."/>
            <person name="Forbes L."/>
            <person name="Fu Q."/>
            <person name="Gubbala S."/>
            <person name="Hirani K."/>
            <person name="Jayaseelan J.C."/>
            <person name="Lara F."/>
            <person name="Munidasa M."/>
            <person name="Palculict T."/>
            <person name="Patil S."/>
            <person name="Pu L.-L."/>
            <person name="Saada N."/>
            <person name="Tang L."/>
            <person name="Weissenberger G."/>
            <person name="Zhu Y."/>
            <person name="Hemphill L."/>
            <person name="Shang Y."/>
            <person name="Youmans B."/>
            <person name="Ayvaz T."/>
            <person name="Ross M."/>
            <person name="Santibanez J."/>
            <person name="Aqrawi P."/>
            <person name="Gross S."/>
            <person name="Joshi V."/>
            <person name="Fowler G."/>
            <person name="Nazareth L."/>
            <person name="Reid J."/>
            <person name="Worley K."/>
            <person name="Petrosino J."/>
            <person name="Highlander S."/>
            <person name="Gibbs R."/>
        </authorList>
    </citation>
    <scope>NUCLEOTIDE SEQUENCE [LARGE SCALE GENOMIC DNA]</scope>
    <source>
        <strain evidence="1 2">F0287</strain>
    </source>
</reference>